<dbReference type="PANTHER" id="PTHR42776:SF27">
    <property type="entry name" value="DIPEPTIDYL PEPTIDASE FAMILY MEMBER 6"/>
    <property type="match status" value="1"/>
</dbReference>
<dbReference type="GO" id="GO:0004252">
    <property type="term" value="F:serine-type endopeptidase activity"/>
    <property type="evidence" value="ECO:0007669"/>
    <property type="project" value="TreeGrafter"/>
</dbReference>
<dbReference type="SUPFAM" id="SSF53474">
    <property type="entry name" value="alpha/beta-Hydrolases"/>
    <property type="match status" value="1"/>
</dbReference>
<evidence type="ECO:0000313" key="5">
    <source>
        <dbReference type="Proteomes" id="UP000681340"/>
    </source>
</evidence>
<proteinExistence type="predicted"/>
<comment type="caution">
    <text evidence="4">The sequence shown here is derived from an EMBL/GenBank/DDBJ whole genome shotgun (WGS) entry which is preliminary data.</text>
</comment>
<dbReference type="Gene3D" id="2.120.10.30">
    <property type="entry name" value="TolB, C-terminal domain"/>
    <property type="match status" value="1"/>
</dbReference>
<evidence type="ECO:0000259" key="3">
    <source>
        <dbReference type="Pfam" id="PF00326"/>
    </source>
</evidence>
<keyword evidence="2" id="KW-0720">Serine protease</keyword>
<dbReference type="EMBL" id="BOQL01000015">
    <property type="protein sequence ID" value="GIM65067.1"/>
    <property type="molecule type" value="Genomic_DNA"/>
</dbReference>
<dbReference type="InterPro" id="IPR029058">
    <property type="entry name" value="AB_hydrolase_fold"/>
</dbReference>
<evidence type="ECO:0000256" key="1">
    <source>
        <dbReference type="ARBA" id="ARBA00022801"/>
    </source>
</evidence>
<dbReference type="RefSeq" id="WP_212987531.1">
    <property type="nucleotide sequence ID" value="NZ_BAABEA010000044.1"/>
</dbReference>
<evidence type="ECO:0000313" key="4">
    <source>
        <dbReference type="EMBL" id="GIM65067.1"/>
    </source>
</evidence>
<keyword evidence="1" id="KW-0378">Hydrolase</keyword>
<dbReference type="PANTHER" id="PTHR42776">
    <property type="entry name" value="SERINE PEPTIDASE S9 FAMILY MEMBER"/>
    <property type="match status" value="1"/>
</dbReference>
<dbReference type="GO" id="GO:0006508">
    <property type="term" value="P:proteolysis"/>
    <property type="evidence" value="ECO:0007669"/>
    <property type="project" value="InterPro"/>
</dbReference>
<dbReference type="AlphaFoldDB" id="A0A919VJC1"/>
<keyword evidence="2" id="KW-0645">Protease</keyword>
<dbReference type="InterPro" id="IPR001375">
    <property type="entry name" value="Peptidase_S9_cat"/>
</dbReference>
<dbReference type="Gene3D" id="3.40.50.1820">
    <property type="entry name" value="alpha/beta hydrolase"/>
    <property type="match status" value="1"/>
</dbReference>
<feature type="domain" description="Peptidase S9 prolyl oligopeptidase catalytic" evidence="3">
    <location>
        <begin position="439"/>
        <end position="641"/>
    </location>
</feature>
<evidence type="ECO:0000256" key="2">
    <source>
        <dbReference type="ARBA" id="ARBA00022825"/>
    </source>
</evidence>
<keyword evidence="5" id="KW-1185">Reference proteome</keyword>
<name>A0A919VJC1_9ACTN</name>
<dbReference type="InterPro" id="IPR011659">
    <property type="entry name" value="WD40"/>
</dbReference>
<protein>
    <recommendedName>
        <fullName evidence="3">Peptidase S9 prolyl oligopeptidase catalytic domain-containing protein</fullName>
    </recommendedName>
</protein>
<gene>
    <name evidence="4" type="ORF">Aau02nite_14470</name>
</gene>
<dbReference type="SUPFAM" id="SSF82171">
    <property type="entry name" value="DPP6 N-terminal domain-like"/>
    <property type="match status" value="1"/>
</dbReference>
<sequence length="649" mass="68931">MDGTPLTAELIVDGRVPQAVALSPDGRWVAYVVAPAGRAGDHPVSEVWVAATDGTEPPRRLTSGEAHDAAPRWAADSRLIYFLSDRAGRGTAQVHRIALGDGVVEALTSWSGGVSGHLPLAAPDLVAVIAADEPSAEDVRRATERDDARVWGERVRPDRLRLLDVGSGQIRTPDGFGDRHVVEVTQRPGDGMLAVLSWSSPEVDPGAIEPALHLLDPAGGPARDLGPAAADASSPVWWSAADGWHLAYLATTPPLLAGGQAVLDVAVPVSGPAGEHRNLTAGATVCPVALVQAGTGPPLVLVADGLDTAIHRLDPAGSRPVEVSRIDGHAKWLTTNRHGDALAAVVSTAYEPRNVHAGPAHGPLTRLTDLRPELRGIRWGRQHRLSYQAPDGLALDGLLILPAGRSRDDGPFPLVTLVHGGPYDRHADRLMLDWDPSGQWLATAGYAVFLPNPRGSAGRGHDFAVRVAGAVGLQEWTDISAGIDLLVAGGVADPDRLGIGGWSHGGFMAAWAVGQTGRFKAAVMGAGISDWGMLAATGELGRFESALGGSSGWEGPGPHHHDRLSPISYAAGVRTPVLILHGENDTNVPVSQAEFYHRALRRFAVEHEYVVYPREPHALRERHHQRDVLRRTRAWFDRWLGPAHDRASI</sequence>
<reference evidence="4" key="1">
    <citation type="submission" date="2021-03" db="EMBL/GenBank/DDBJ databases">
        <title>Whole genome shotgun sequence of Actinoplanes auranticolor NBRC 12245.</title>
        <authorList>
            <person name="Komaki H."/>
            <person name="Tamura T."/>
        </authorList>
    </citation>
    <scope>NUCLEOTIDE SEQUENCE</scope>
    <source>
        <strain evidence="4">NBRC 12245</strain>
    </source>
</reference>
<accession>A0A919VJC1</accession>
<dbReference type="Proteomes" id="UP000681340">
    <property type="component" value="Unassembled WGS sequence"/>
</dbReference>
<dbReference type="InterPro" id="IPR011042">
    <property type="entry name" value="6-blade_b-propeller_TolB-like"/>
</dbReference>
<dbReference type="Pfam" id="PF00326">
    <property type="entry name" value="Peptidase_S9"/>
    <property type="match status" value="1"/>
</dbReference>
<organism evidence="4 5">
    <name type="scientific">Actinoplanes auranticolor</name>
    <dbReference type="NCBI Taxonomy" id="47988"/>
    <lineage>
        <taxon>Bacteria</taxon>
        <taxon>Bacillati</taxon>
        <taxon>Actinomycetota</taxon>
        <taxon>Actinomycetes</taxon>
        <taxon>Micromonosporales</taxon>
        <taxon>Micromonosporaceae</taxon>
        <taxon>Actinoplanes</taxon>
    </lineage>
</organism>
<dbReference type="Pfam" id="PF07676">
    <property type="entry name" value="PD40"/>
    <property type="match status" value="1"/>
</dbReference>